<organism evidence="1 2">
    <name type="scientific">Racocetra persica</name>
    <dbReference type="NCBI Taxonomy" id="160502"/>
    <lineage>
        <taxon>Eukaryota</taxon>
        <taxon>Fungi</taxon>
        <taxon>Fungi incertae sedis</taxon>
        <taxon>Mucoromycota</taxon>
        <taxon>Glomeromycotina</taxon>
        <taxon>Glomeromycetes</taxon>
        <taxon>Diversisporales</taxon>
        <taxon>Gigasporaceae</taxon>
        <taxon>Racocetra</taxon>
    </lineage>
</organism>
<protein>
    <submittedName>
        <fullName evidence="1">32928_t:CDS:1</fullName>
    </submittedName>
</protein>
<accession>A0ACA9S3I3</accession>
<feature type="non-terminal residue" evidence="1">
    <location>
        <position position="85"/>
    </location>
</feature>
<evidence type="ECO:0000313" key="1">
    <source>
        <dbReference type="EMBL" id="CAG8820317.1"/>
    </source>
</evidence>
<reference evidence="1" key="1">
    <citation type="submission" date="2021-06" db="EMBL/GenBank/DDBJ databases">
        <authorList>
            <person name="Kallberg Y."/>
            <person name="Tangrot J."/>
            <person name="Rosling A."/>
        </authorList>
    </citation>
    <scope>NUCLEOTIDE SEQUENCE</scope>
    <source>
        <strain evidence="1">MA461A</strain>
    </source>
</reference>
<comment type="caution">
    <text evidence="1">The sequence shown here is derived from an EMBL/GenBank/DDBJ whole genome shotgun (WGS) entry which is preliminary data.</text>
</comment>
<proteinExistence type="predicted"/>
<dbReference type="Proteomes" id="UP000789920">
    <property type="component" value="Unassembled WGS sequence"/>
</dbReference>
<name>A0ACA9S3I3_9GLOM</name>
<sequence>RVTTSSIWSKMRLPMNKVGWSLNLLSPNLLITPSPYIEDITDDYSKYLKKKEEFQEELERLKFKDNQAELTTKQKSIQIEENITI</sequence>
<feature type="non-terminal residue" evidence="1">
    <location>
        <position position="1"/>
    </location>
</feature>
<keyword evidence="2" id="KW-1185">Reference proteome</keyword>
<gene>
    <name evidence="1" type="ORF">RPERSI_LOCUS25333</name>
</gene>
<evidence type="ECO:0000313" key="2">
    <source>
        <dbReference type="Proteomes" id="UP000789920"/>
    </source>
</evidence>
<dbReference type="EMBL" id="CAJVQC010083462">
    <property type="protein sequence ID" value="CAG8820317.1"/>
    <property type="molecule type" value="Genomic_DNA"/>
</dbReference>